<sequence length="483" mass="54145">MNSSGIYRKVREVIDVDSRYYLVGGDYPRCSKCSQPVCLWSQDMLSQLDVAHRSLFPAVLTTQLALDRKCMTPEAEDQDSSFYLQSTIEEAHSDEWACQTIRYLSDCECHMKMATFVPSAAVHSPPPPFRPLPLAQWFEITKKLAGGIGDSADKQGIVTRYKNAGQAEPEVIYVNWDCCSQSGVSSVVKLLHPWRSAVLLDSFHFMRRFNCSLTTEHHPVYGIFCAKLSSCIFEWDQKDVQCLKEAKRTEWKSSHSGHAPTEEQLMAPISPVELKSHCRRRTRGVEEIRRMISGLLESVWELTDTTGLRLVEAPGVPPRPCRCCTIHKGGDSPAKSWTSLEFTPPGKPTGERIAVEYLLAQTNRGDLLAPKQIIKSPGRCLRRTRMSQIPVFMPGLGMSCLILGLVSLTLLSANQLSLGLVIPILQVLWKTRCCWRVTLTRHGQGTFKLLHSSKVLLTSKLAFHLSQGNVPGDCIKLPKEMRS</sequence>
<accession>A0A6G0HFZ0</accession>
<feature type="domain" description="DUF6729" evidence="2">
    <location>
        <begin position="1"/>
        <end position="139"/>
    </location>
</feature>
<protein>
    <recommendedName>
        <fullName evidence="2">DUF6729 domain-containing protein</fullName>
    </recommendedName>
</protein>
<dbReference type="InterPro" id="IPR046616">
    <property type="entry name" value="DUF6729"/>
</dbReference>
<evidence type="ECO:0000313" key="4">
    <source>
        <dbReference type="Proteomes" id="UP000424527"/>
    </source>
</evidence>
<dbReference type="PANTHER" id="PTHR24401:SF29">
    <property type="entry name" value="SI:CH211-243P7.3-RELATED"/>
    <property type="match status" value="1"/>
</dbReference>
<organism evidence="3 4">
    <name type="scientific">Larimichthys crocea</name>
    <name type="common">Large yellow croaker</name>
    <name type="synonym">Pseudosciaena crocea</name>
    <dbReference type="NCBI Taxonomy" id="215358"/>
    <lineage>
        <taxon>Eukaryota</taxon>
        <taxon>Metazoa</taxon>
        <taxon>Chordata</taxon>
        <taxon>Craniata</taxon>
        <taxon>Vertebrata</taxon>
        <taxon>Euteleostomi</taxon>
        <taxon>Actinopterygii</taxon>
        <taxon>Neopterygii</taxon>
        <taxon>Teleostei</taxon>
        <taxon>Neoteleostei</taxon>
        <taxon>Acanthomorphata</taxon>
        <taxon>Eupercaria</taxon>
        <taxon>Sciaenidae</taxon>
        <taxon>Larimichthys</taxon>
    </lineage>
</organism>
<dbReference type="EMBL" id="REGW02000074">
    <property type="protein sequence ID" value="KAE8277956.1"/>
    <property type="molecule type" value="Genomic_DNA"/>
</dbReference>
<dbReference type="PANTHER" id="PTHR24401">
    <property type="entry name" value="SI:CH211-243P7.3-RELATED"/>
    <property type="match status" value="1"/>
</dbReference>
<keyword evidence="1" id="KW-0472">Membrane</keyword>
<evidence type="ECO:0000256" key="1">
    <source>
        <dbReference type="SAM" id="Phobius"/>
    </source>
</evidence>
<dbReference type="Proteomes" id="UP000424527">
    <property type="component" value="Unassembled WGS sequence"/>
</dbReference>
<evidence type="ECO:0000259" key="2">
    <source>
        <dbReference type="Pfam" id="PF20499"/>
    </source>
</evidence>
<name>A0A6G0HFZ0_LARCR</name>
<dbReference type="Pfam" id="PF20499">
    <property type="entry name" value="DUF6729"/>
    <property type="match status" value="1"/>
</dbReference>
<gene>
    <name evidence="3" type="ORF">D5F01_LYC24001</name>
</gene>
<evidence type="ECO:0000313" key="3">
    <source>
        <dbReference type="EMBL" id="KAE8277956.1"/>
    </source>
</evidence>
<keyword evidence="4" id="KW-1185">Reference proteome</keyword>
<dbReference type="AlphaFoldDB" id="A0A6G0HFZ0"/>
<reference evidence="3 4" key="1">
    <citation type="submission" date="2019-07" db="EMBL/GenBank/DDBJ databases">
        <title>Chromosome genome assembly for large yellow croaker.</title>
        <authorList>
            <person name="Xiao S."/>
        </authorList>
    </citation>
    <scope>NUCLEOTIDE SEQUENCE [LARGE SCALE GENOMIC DNA]</scope>
    <source>
        <strain evidence="3">JMULYC20181020</strain>
        <tissue evidence="3">Muscle</tissue>
    </source>
</reference>
<proteinExistence type="predicted"/>
<keyword evidence="1" id="KW-0812">Transmembrane</keyword>
<feature type="transmembrane region" description="Helical" evidence="1">
    <location>
        <begin position="391"/>
        <end position="413"/>
    </location>
</feature>
<keyword evidence="1" id="KW-1133">Transmembrane helix</keyword>
<comment type="caution">
    <text evidence="3">The sequence shown here is derived from an EMBL/GenBank/DDBJ whole genome shotgun (WGS) entry which is preliminary data.</text>
</comment>